<evidence type="ECO:0000256" key="1">
    <source>
        <dbReference type="SAM" id="MobiDB-lite"/>
    </source>
</evidence>
<organism evidence="3">
    <name type="scientific">uncultured Caudovirales phage</name>
    <dbReference type="NCBI Taxonomy" id="2100421"/>
    <lineage>
        <taxon>Viruses</taxon>
        <taxon>Duplodnaviria</taxon>
        <taxon>Heunggongvirae</taxon>
        <taxon>Uroviricota</taxon>
        <taxon>Caudoviricetes</taxon>
        <taxon>Peduoviridae</taxon>
        <taxon>Maltschvirus</taxon>
        <taxon>Maltschvirus maltsch</taxon>
    </lineage>
</organism>
<evidence type="ECO:0000313" key="3">
    <source>
        <dbReference type="EMBL" id="CAB4218561.1"/>
    </source>
</evidence>
<dbReference type="EMBL" id="LR797459">
    <property type="protein sequence ID" value="CAB4218561.1"/>
    <property type="molecule type" value="Genomic_DNA"/>
</dbReference>
<protein>
    <submittedName>
        <fullName evidence="3">Uncharacterized protein</fullName>
    </submittedName>
</protein>
<feature type="region of interest" description="Disordered" evidence="1">
    <location>
        <begin position="177"/>
        <end position="200"/>
    </location>
</feature>
<accession>A0A6J5SVD0</accession>
<evidence type="ECO:0000313" key="2">
    <source>
        <dbReference type="EMBL" id="CAB4214632.1"/>
    </source>
</evidence>
<feature type="compositionally biased region" description="Gly residues" evidence="1">
    <location>
        <begin position="190"/>
        <end position="200"/>
    </location>
</feature>
<dbReference type="EMBL" id="LR797412">
    <property type="protein sequence ID" value="CAB4214632.1"/>
    <property type="molecule type" value="Genomic_DNA"/>
</dbReference>
<sequence>MLSFPQSSSGRPWARLDARTGLMFISSPEGDKLPVDLKGKALGFDIANAKQGWLAVGTAGADWQDLPDGGGWGNPPSADHKPAVDIDIWCNDPAFGDAKLRTSRGNSRAFTQLVQEIAKKVGDVQGGAEASKRALPLIRIDSVRIVKVGQGTSVSFDFTLAQIANWVPRAGAAEVTPNSAAPAQRPIASLGGGGDSAAEF</sequence>
<gene>
    <name evidence="2" type="ORF">UFOVP1459_53</name>
    <name evidence="3" type="ORF">UFOVP1609_27</name>
</gene>
<proteinExistence type="predicted"/>
<name>A0A6J5SVD0_9CAUD</name>
<reference evidence="3" key="1">
    <citation type="submission" date="2020-05" db="EMBL/GenBank/DDBJ databases">
        <authorList>
            <person name="Chiriac C."/>
            <person name="Salcher M."/>
            <person name="Ghai R."/>
            <person name="Kavagutti S V."/>
        </authorList>
    </citation>
    <scope>NUCLEOTIDE SEQUENCE</scope>
</reference>